<dbReference type="SUPFAM" id="SSF51735">
    <property type="entry name" value="NAD(P)-binding Rossmann-fold domains"/>
    <property type="match status" value="1"/>
</dbReference>
<dbReference type="CDD" id="cd05374">
    <property type="entry name" value="17beta-HSD-like_SDR_c"/>
    <property type="match status" value="1"/>
</dbReference>
<keyword evidence="2" id="KW-0560">Oxidoreductase</keyword>
<comment type="similarity">
    <text evidence="1 3">Belongs to the short-chain dehydrogenases/reductases (SDR) family.</text>
</comment>
<gene>
    <name evidence="4" type="ORF">BN1708_016616</name>
    <name evidence="5" type="ORF">BN1723_016577</name>
</gene>
<organism evidence="5 7">
    <name type="scientific">Verticillium longisporum</name>
    <name type="common">Verticillium dahliae var. longisporum</name>
    <dbReference type="NCBI Taxonomy" id="100787"/>
    <lineage>
        <taxon>Eukaryota</taxon>
        <taxon>Fungi</taxon>
        <taxon>Dikarya</taxon>
        <taxon>Ascomycota</taxon>
        <taxon>Pezizomycotina</taxon>
        <taxon>Sordariomycetes</taxon>
        <taxon>Hypocreomycetidae</taxon>
        <taxon>Glomerellales</taxon>
        <taxon>Plectosphaerellaceae</taxon>
        <taxon>Verticillium</taxon>
    </lineage>
</organism>
<evidence type="ECO:0000313" key="7">
    <source>
        <dbReference type="Proteomes" id="UP000045706"/>
    </source>
</evidence>
<evidence type="ECO:0000256" key="3">
    <source>
        <dbReference type="RuleBase" id="RU000363"/>
    </source>
</evidence>
<dbReference type="AlphaFoldDB" id="A0A0G4NGS5"/>
<evidence type="ECO:0000256" key="2">
    <source>
        <dbReference type="ARBA" id="ARBA00023002"/>
    </source>
</evidence>
<evidence type="ECO:0000313" key="6">
    <source>
        <dbReference type="Proteomes" id="UP000044602"/>
    </source>
</evidence>
<name>A0A0G4NGS5_VERLO</name>
<dbReference type="EMBL" id="CVQH01025394">
    <property type="protein sequence ID" value="CRK38292.1"/>
    <property type="molecule type" value="Genomic_DNA"/>
</dbReference>
<evidence type="ECO:0000313" key="5">
    <source>
        <dbReference type="EMBL" id="CRK45624.1"/>
    </source>
</evidence>
<dbReference type="PRINTS" id="PR00080">
    <property type="entry name" value="SDRFAMILY"/>
</dbReference>
<dbReference type="InterPro" id="IPR036291">
    <property type="entry name" value="NAD(P)-bd_dom_sf"/>
</dbReference>
<dbReference type="Proteomes" id="UP000044602">
    <property type="component" value="Unassembled WGS sequence"/>
</dbReference>
<reference evidence="6 7" key="1">
    <citation type="submission" date="2015-05" db="EMBL/GenBank/DDBJ databases">
        <authorList>
            <person name="Fogelqvist Johan"/>
        </authorList>
    </citation>
    <scope>NUCLEOTIDE SEQUENCE [LARGE SCALE GENOMIC DNA]</scope>
    <source>
        <strain evidence="4">VL1</strain>
        <strain evidence="5">VL2</strain>
    </source>
</reference>
<dbReference type="Pfam" id="PF00106">
    <property type="entry name" value="adh_short"/>
    <property type="match status" value="1"/>
</dbReference>
<dbReference type="InterPro" id="IPR051911">
    <property type="entry name" value="SDR_oxidoreductase"/>
</dbReference>
<dbReference type="PANTHER" id="PTHR43976:SF16">
    <property type="entry name" value="SHORT-CHAIN DEHYDROGENASE_REDUCTASE FAMILY PROTEIN"/>
    <property type="match status" value="1"/>
</dbReference>
<evidence type="ECO:0000313" key="4">
    <source>
        <dbReference type="EMBL" id="CRK38292.1"/>
    </source>
</evidence>
<protein>
    <submittedName>
        <fullName evidence="5">Uncharacterized protein</fullName>
    </submittedName>
</protein>
<accession>A0A0G4NGS5</accession>
<sequence length="318" mass="34621">MLLPYPKEMSEIEVGESNGKHGRVLLLTGCSSGFGRELVKAATSRGDKVIATARKVRDLDYCSDITNAKVLELDVTAPQSDLDAKIPEAVALFGRIDVKVNNAGYVLSGVWEELNPDQVQAQFDTNLFGPLNLTRAVLPHMRAKNSGMVLFMGRISGWHGIGGGGPYSATKFALEGAVECLAKETKPFGIRVHLLVIGQFRTSILDVTKKKAELDPNRGEECYAPVKADMARIHAATAGTQPGNPVLAAEKIVELATWNHHSGKVIRGKLPLRIPLGSDAVQVMRMKCESTLKDLDQWEVFAQSTDFEDKPAVPAYLR</sequence>
<dbReference type="Gene3D" id="3.40.50.720">
    <property type="entry name" value="NAD(P)-binding Rossmann-like Domain"/>
    <property type="match status" value="1"/>
</dbReference>
<dbReference type="PRINTS" id="PR00081">
    <property type="entry name" value="GDHRDH"/>
</dbReference>
<keyword evidence="6" id="KW-1185">Reference proteome</keyword>
<dbReference type="STRING" id="100787.A0A0G4NGS5"/>
<dbReference type="PANTHER" id="PTHR43976">
    <property type="entry name" value="SHORT CHAIN DEHYDROGENASE"/>
    <property type="match status" value="1"/>
</dbReference>
<proteinExistence type="inferred from homology"/>
<dbReference type="GO" id="GO:0016491">
    <property type="term" value="F:oxidoreductase activity"/>
    <property type="evidence" value="ECO:0007669"/>
    <property type="project" value="UniProtKB-KW"/>
</dbReference>
<dbReference type="EMBL" id="CVQI01034962">
    <property type="protein sequence ID" value="CRK45624.1"/>
    <property type="molecule type" value="Genomic_DNA"/>
</dbReference>
<evidence type="ECO:0000256" key="1">
    <source>
        <dbReference type="ARBA" id="ARBA00006484"/>
    </source>
</evidence>
<dbReference type="InterPro" id="IPR002347">
    <property type="entry name" value="SDR_fam"/>
</dbReference>
<dbReference type="Proteomes" id="UP000045706">
    <property type="component" value="Unassembled WGS sequence"/>
</dbReference>